<dbReference type="RefSeq" id="WP_115935054.1">
    <property type="nucleotide sequence ID" value="NZ_QRDW01000001.1"/>
</dbReference>
<keyword evidence="3 8" id="KW-0813">Transport</keyword>
<dbReference type="PANTHER" id="PTHR30614">
    <property type="entry name" value="MEMBRANE COMPONENT OF AMINO ACID ABC TRANSPORTER"/>
    <property type="match status" value="1"/>
</dbReference>
<dbReference type="Proteomes" id="UP000256845">
    <property type="component" value="Unassembled WGS sequence"/>
</dbReference>
<dbReference type="NCBIfam" id="TIGR01726">
    <property type="entry name" value="HEQRo_perm_3TM"/>
    <property type="match status" value="1"/>
</dbReference>
<evidence type="ECO:0000256" key="1">
    <source>
        <dbReference type="ARBA" id="ARBA00004429"/>
    </source>
</evidence>
<dbReference type="GO" id="GO:0006865">
    <property type="term" value="P:amino acid transport"/>
    <property type="evidence" value="ECO:0007669"/>
    <property type="project" value="TreeGrafter"/>
</dbReference>
<evidence type="ECO:0000256" key="8">
    <source>
        <dbReference type="RuleBase" id="RU363032"/>
    </source>
</evidence>
<dbReference type="PANTHER" id="PTHR30614:SF41">
    <property type="entry name" value="INNER MEMBRANE AMINO-ACID ABC TRANSPORTER PERMEASE PROTEIN YHDY"/>
    <property type="match status" value="1"/>
</dbReference>
<feature type="transmembrane region" description="Helical" evidence="8">
    <location>
        <begin position="297"/>
        <end position="323"/>
    </location>
</feature>
<feature type="transmembrane region" description="Helical" evidence="8">
    <location>
        <begin position="473"/>
        <end position="492"/>
    </location>
</feature>
<feature type="transmembrane region" description="Helical" evidence="8">
    <location>
        <begin position="216"/>
        <end position="239"/>
    </location>
</feature>
<dbReference type="InterPro" id="IPR000515">
    <property type="entry name" value="MetI-like"/>
</dbReference>
<evidence type="ECO:0000256" key="2">
    <source>
        <dbReference type="ARBA" id="ARBA00010072"/>
    </source>
</evidence>
<feature type="domain" description="ABC transmembrane type-1" evidence="9">
    <location>
        <begin position="300"/>
        <end position="489"/>
    </location>
</feature>
<reference evidence="10 11" key="1">
    <citation type="submission" date="2018-07" db="EMBL/GenBank/DDBJ databases">
        <title>Genomic Encyclopedia of Type Strains, Phase III (KMG-III): the genomes of soil and plant-associated and newly described type strains.</title>
        <authorList>
            <person name="Whitman W."/>
        </authorList>
    </citation>
    <scope>NUCLEOTIDE SEQUENCE [LARGE SCALE GENOMIC DNA]</scope>
    <source>
        <strain evidence="10 11">CECT 8488</strain>
    </source>
</reference>
<protein>
    <submittedName>
        <fullName evidence="10">General L-amino acid transport system permease protein</fullName>
    </submittedName>
</protein>
<keyword evidence="6 8" id="KW-1133">Transmembrane helix</keyword>
<dbReference type="Gene3D" id="1.10.3720.10">
    <property type="entry name" value="MetI-like"/>
    <property type="match status" value="1"/>
</dbReference>
<feature type="transmembrane region" description="Helical" evidence="8">
    <location>
        <begin position="425"/>
        <end position="453"/>
    </location>
</feature>
<feature type="transmembrane region" description="Helical" evidence="8">
    <location>
        <begin position="251"/>
        <end position="268"/>
    </location>
</feature>
<feature type="transmembrane region" description="Helical" evidence="8">
    <location>
        <begin position="102"/>
        <end position="121"/>
    </location>
</feature>
<dbReference type="PROSITE" id="PS50928">
    <property type="entry name" value="ABC_TM1"/>
    <property type="match status" value="1"/>
</dbReference>
<accession>A0A3D9HWS4</accession>
<evidence type="ECO:0000256" key="5">
    <source>
        <dbReference type="ARBA" id="ARBA00022692"/>
    </source>
</evidence>
<dbReference type="CDD" id="cd06261">
    <property type="entry name" value="TM_PBP2"/>
    <property type="match status" value="1"/>
</dbReference>
<dbReference type="InterPro" id="IPR043429">
    <property type="entry name" value="ArtM/GltK/GlnP/TcyL/YhdX-like"/>
</dbReference>
<comment type="caution">
    <text evidence="10">The sequence shown here is derived from an EMBL/GenBank/DDBJ whole genome shotgun (WGS) entry which is preliminary data.</text>
</comment>
<evidence type="ECO:0000313" key="10">
    <source>
        <dbReference type="EMBL" id="RED53954.1"/>
    </source>
</evidence>
<dbReference type="InterPro" id="IPR010065">
    <property type="entry name" value="AA_ABC_transptr_permease_3TM"/>
</dbReference>
<keyword evidence="4" id="KW-1003">Cell membrane</keyword>
<feature type="transmembrane region" description="Helical" evidence="8">
    <location>
        <begin position="335"/>
        <end position="359"/>
    </location>
</feature>
<feature type="transmembrane region" description="Helical" evidence="8">
    <location>
        <begin position="128"/>
        <end position="145"/>
    </location>
</feature>
<dbReference type="FunFam" id="1.10.3720.10:FF:000032">
    <property type="entry name" value="General amino acid ABC transporter permease"/>
    <property type="match status" value="1"/>
</dbReference>
<sequence>MSKAYVNDERHPDLPPPASTVGAVGWMREHLFSSPANILMTVVSIGLLAYVVPPMVSWLFTSAVWSGGADACRANPDAACWTFVGARFDQFVYGFYEKTERWRVDIMLILLFAGIAALVYEKTPGRKWIGMFMLIGYPILSWIMLLGGDWGTPNISLYNVIVVLLPIVGIALLSYDRLPSARTIGIVLTAFYLLAIALLLGLTAAGKTELWIGSTVIYSLVRLDTIIITLIPFLGLFALTKSGEMERRGTIGIAMLVVFAILVLGFFFDLPAPSSLDMTLVDRVVVVSMVEVPTKQWGGFMLTLVIALTGIVASLPLGVLLALGRRSNMPAIRVLCVVFIEFWRGVPLITVLFMASVMLPLFLPPGVSFDQLLRALIGVALFSAAYMAEVVRGGLQAIPKGQYEGADSLGLTYWQKMRLIILPQALKIVIPGIVNTFIGLFKDTTLVLIIGLFDLLGAVQASIADPNWNAKSVAYTGYVFTAFVFWVCCYGMSQYSRYLERKLHTGHKR</sequence>
<comment type="similarity">
    <text evidence="2">Belongs to the binding-protein-dependent transport system permease family. HisMQ subfamily.</text>
</comment>
<dbReference type="GO" id="GO:0043190">
    <property type="term" value="C:ATP-binding cassette (ABC) transporter complex"/>
    <property type="evidence" value="ECO:0007669"/>
    <property type="project" value="InterPro"/>
</dbReference>
<keyword evidence="11" id="KW-1185">Reference proteome</keyword>
<name>A0A3D9HWS4_9PROT</name>
<organism evidence="10 11">
    <name type="scientific">Aestuariispira insulae</name>
    <dbReference type="NCBI Taxonomy" id="1461337"/>
    <lineage>
        <taxon>Bacteria</taxon>
        <taxon>Pseudomonadati</taxon>
        <taxon>Pseudomonadota</taxon>
        <taxon>Alphaproteobacteria</taxon>
        <taxon>Rhodospirillales</taxon>
        <taxon>Kiloniellaceae</taxon>
        <taxon>Aestuariispira</taxon>
    </lineage>
</organism>
<feature type="transmembrane region" description="Helical" evidence="8">
    <location>
        <begin position="157"/>
        <end position="175"/>
    </location>
</feature>
<dbReference type="InterPro" id="IPR035906">
    <property type="entry name" value="MetI-like_sf"/>
</dbReference>
<dbReference type="SUPFAM" id="SSF161098">
    <property type="entry name" value="MetI-like"/>
    <property type="match status" value="1"/>
</dbReference>
<evidence type="ECO:0000313" key="11">
    <source>
        <dbReference type="Proteomes" id="UP000256845"/>
    </source>
</evidence>
<proteinExistence type="inferred from homology"/>
<keyword evidence="7 8" id="KW-0472">Membrane</keyword>
<evidence type="ECO:0000256" key="4">
    <source>
        <dbReference type="ARBA" id="ARBA00022475"/>
    </source>
</evidence>
<feature type="transmembrane region" description="Helical" evidence="8">
    <location>
        <begin position="36"/>
        <end position="60"/>
    </location>
</feature>
<dbReference type="AlphaFoldDB" id="A0A3D9HWS4"/>
<evidence type="ECO:0000256" key="3">
    <source>
        <dbReference type="ARBA" id="ARBA00022448"/>
    </source>
</evidence>
<dbReference type="Pfam" id="PF00528">
    <property type="entry name" value="BPD_transp_1"/>
    <property type="match status" value="1"/>
</dbReference>
<dbReference type="EMBL" id="QRDW01000001">
    <property type="protein sequence ID" value="RED53954.1"/>
    <property type="molecule type" value="Genomic_DNA"/>
</dbReference>
<comment type="subcellular location">
    <subcellularLocation>
        <location evidence="1">Cell inner membrane</location>
        <topology evidence="1">Multi-pass membrane protein</topology>
    </subcellularLocation>
    <subcellularLocation>
        <location evidence="8">Cell membrane</location>
        <topology evidence="8">Multi-pass membrane protein</topology>
    </subcellularLocation>
</comment>
<dbReference type="GO" id="GO:0022857">
    <property type="term" value="F:transmembrane transporter activity"/>
    <property type="evidence" value="ECO:0007669"/>
    <property type="project" value="InterPro"/>
</dbReference>
<evidence type="ECO:0000259" key="9">
    <source>
        <dbReference type="PROSITE" id="PS50928"/>
    </source>
</evidence>
<gene>
    <name evidence="10" type="ORF">DFP90_101753</name>
</gene>
<evidence type="ECO:0000256" key="7">
    <source>
        <dbReference type="ARBA" id="ARBA00023136"/>
    </source>
</evidence>
<evidence type="ECO:0000256" key="6">
    <source>
        <dbReference type="ARBA" id="ARBA00022989"/>
    </source>
</evidence>
<dbReference type="OrthoDB" id="9771188at2"/>
<feature type="transmembrane region" description="Helical" evidence="8">
    <location>
        <begin position="184"/>
        <end position="204"/>
    </location>
</feature>
<keyword evidence="5 8" id="KW-0812">Transmembrane</keyword>